<feature type="region of interest" description="Disordered" evidence="1">
    <location>
        <begin position="20"/>
        <end position="66"/>
    </location>
</feature>
<name>A0A8J4RKC1_9ROSI</name>
<protein>
    <submittedName>
        <fullName evidence="2">Uncharacterized protein</fullName>
    </submittedName>
</protein>
<dbReference type="Proteomes" id="UP000737018">
    <property type="component" value="Unassembled WGS sequence"/>
</dbReference>
<feature type="compositionally biased region" description="Basic and acidic residues" evidence="1">
    <location>
        <begin position="29"/>
        <end position="39"/>
    </location>
</feature>
<keyword evidence="3" id="KW-1185">Reference proteome</keyword>
<gene>
    <name evidence="2" type="ORF">CMV_006088</name>
</gene>
<proteinExistence type="predicted"/>
<dbReference type="EMBL" id="JRKL02000560">
    <property type="protein sequence ID" value="KAF3970194.1"/>
    <property type="molecule type" value="Genomic_DNA"/>
</dbReference>
<accession>A0A8J4RKC1</accession>
<reference evidence="2" key="1">
    <citation type="submission" date="2020-03" db="EMBL/GenBank/DDBJ databases">
        <title>Castanea mollissima Vanexum genome sequencing.</title>
        <authorList>
            <person name="Staton M."/>
        </authorList>
    </citation>
    <scope>NUCLEOTIDE SEQUENCE</scope>
    <source>
        <tissue evidence="2">Leaf</tissue>
    </source>
</reference>
<sequence>MNSQTNLSFNSIDFGEEQARVGDPCGYKLESHSERRPHDQSSVARNKRANMTNGGGGAGVSGSSYK</sequence>
<comment type="caution">
    <text evidence="2">The sequence shown here is derived from an EMBL/GenBank/DDBJ whole genome shotgun (WGS) entry which is preliminary data.</text>
</comment>
<evidence type="ECO:0000313" key="3">
    <source>
        <dbReference type="Proteomes" id="UP000737018"/>
    </source>
</evidence>
<dbReference type="AlphaFoldDB" id="A0A8J4RKC1"/>
<organism evidence="2 3">
    <name type="scientific">Castanea mollissima</name>
    <name type="common">Chinese chestnut</name>
    <dbReference type="NCBI Taxonomy" id="60419"/>
    <lineage>
        <taxon>Eukaryota</taxon>
        <taxon>Viridiplantae</taxon>
        <taxon>Streptophyta</taxon>
        <taxon>Embryophyta</taxon>
        <taxon>Tracheophyta</taxon>
        <taxon>Spermatophyta</taxon>
        <taxon>Magnoliopsida</taxon>
        <taxon>eudicotyledons</taxon>
        <taxon>Gunneridae</taxon>
        <taxon>Pentapetalae</taxon>
        <taxon>rosids</taxon>
        <taxon>fabids</taxon>
        <taxon>Fagales</taxon>
        <taxon>Fagaceae</taxon>
        <taxon>Castanea</taxon>
    </lineage>
</organism>
<evidence type="ECO:0000256" key="1">
    <source>
        <dbReference type="SAM" id="MobiDB-lite"/>
    </source>
</evidence>
<feature type="compositionally biased region" description="Polar residues" evidence="1">
    <location>
        <begin position="40"/>
        <end position="52"/>
    </location>
</feature>
<evidence type="ECO:0000313" key="2">
    <source>
        <dbReference type="EMBL" id="KAF3970194.1"/>
    </source>
</evidence>